<dbReference type="PATRIC" id="fig|1276258.3.peg.690"/>
<gene>
    <name evidence="2" type="ORF">SAPIS_v1c06760</name>
</gene>
<proteinExistence type="predicted"/>
<dbReference type="STRING" id="1276258.SAPIS_v1c06760"/>
<feature type="transmembrane region" description="Helical" evidence="1">
    <location>
        <begin position="88"/>
        <end position="111"/>
    </location>
</feature>
<keyword evidence="3" id="KW-1185">Reference proteome</keyword>
<feature type="transmembrane region" description="Helical" evidence="1">
    <location>
        <begin position="123"/>
        <end position="142"/>
    </location>
</feature>
<reference evidence="2 3" key="1">
    <citation type="journal article" date="2014" name="Genome Announc.">
        <title>Complete Genome Sequence of Spiroplasma apis B31T (ATCC 33834), a Bacterium Associated with May Disease of Honeybees (Apis mellifera).</title>
        <authorList>
            <person name="Ku C."/>
            <person name="Lo W.S."/>
            <person name="Chen L.L."/>
            <person name="Kuo C.H."/>
        </authorList>
    </citation>
    <scope>NUCLEOTIDE SEQUENCE [LARGE SCALE GENOMIC DNA]</scope>
    <source>
        <strain evidence="2">B31</strain>
    </source>
</reference>
<evidence type="ECO:0008006" key="4">
    <source>
        <dbReference type="Google" id="ProtNLM"/>
    </source>
</evidence>
<evidence type="ECO:0000313" key="3">
    <source>
        <dbReference type="Proteomes" id="UP000018550"/>
    </source>
</evidence>
<dbReference type="AlphaFoldDB" id="V5RKA3"/>
<dbReference type="Proteomes" id="UP000018550">
    <property type="component" value="Chromosome"/>
</dbReference>
<feature type="transmembrane region" description="Helical" evidence="1">
    <location>
        <begin position="216"/>
        <end position="243"/>
    </location>
</feature>
<dbReference type="KEGG" id="sapi:SAPIS_v1c06760"/>
<evidence type="ECO:0000313" key="2">
    <source>
        <dbReference type="EMBL" id="AHB36521.1"/>
    </source>
</evidence>
<keyword evidence="1" id="KW-0472">Membrane</keyword>
<evidence type="ECO:0000256" key="1">
    <source>
        <dbReference type="SAM" id="Phobius"/>
    </source>
</evidence>
<feature type="transmembrane region" description="Helical" evidence="1">
    <location>
        <begin position="9"/>
        <end position="28"/>
    </location>
</feature>
<name>V5RKA3_SPIAP</name>
<dbReference type="OrthoDB" id="389373at2"/>
<accession>V5RKA3</accession>
<dbReference type="EMBL" id="CP006682">
    <property type="protein sequence ID" value="AHB36521.1"/>
    <property type="molecule type" value="Genomic_DNA"/>
</dbReference>
<protein>
    <recommendedName>
        <fullName evidence="4">Transmembrane protein</fullName>
    </recommendedName>
</protein>
<organism evidence="2 3">
    <name type="scientific">Spiroplasma apis B31</name>
    <dbReference type="NCBI Taxonomy" id="1276258"/>
    <lineage>
        <taxon>Bacteria</taxon>
        <taxon>Bacillati</taxon>
        <taxon>Mycoplasmatota</taxon>
        <taxon>Mollicutes</taxon>
        <taxon>Entomoplasmatales</taxon>
        <taxon>Spiroplasmataceae</taxon>
        <taxon>Spiroplasma</taxon>
    </lineage>
</organism>
<keyword evidence="1" id="KW-0812">Transmembrane</keyword>
<feature type="transmembrane region" description="Helical" evidence="1">
    <location>
        <begin position="48"/>
        <end position="76"/>
    </location>
</feature>
<dbReference type="RefSeq" id="WP_023789690.1">
    <property type="nucleotide sequence ID" value="NC_022998.1"/>
</dbReference>
<feature type="transmembrane region" description="Helical" evidence="1">
    <location>
        <begin position="163"/>
        <end position="183"/>
    </location>
</feature>
<dbReference type="HOGENOM" id="CLU_983197_0_0_14"/>
<keyword evidence="1" id="KW-1133">Transmembrane helix</keyword>
<sequence length="283" mass="33680">MNKYKDKWFYFEIILGSMIIFGLVYVYLDHMINQYWLRNIKYPFSVVIFQGQFFSFFTYQSNFIVAVFLLLSGIFYKKKLAFCKNQTVLLSITSYITVTCVTYTFILFPSILLSKKPINPLDMVWGTFFHMISPPLMIFYCVKNIDLSNITKKQYFTKSFFLYLIYPWTYTIFLIGRLIMYTVDFKFVDVPIEIIYPYSPFFDNNSKSLNDFMSEIINLILSVIVFFVSVHILFITVNIIYFFSFKKMANKKALKNTLTQNENLNLKNRVVNKSKKVNTKQKE</sequence>